<proteinExistence type="predicted"/>
<keyword evidence="2" id="KW-1185">Reference proteome</keyword>
<sequence>MTPNPQSAINNPPSAINNQHIPAFSQAILQSLCDSPRMVTAPLNGAQAFPPLTPPDTPCELAFNQKLGHLYEDALHHLLVHAPRYSILAHNQQIITPNKITLGELDYLLRDEESQELIHLELAVKFYLVHHAQGSTTFPGPDARDNYQKKLQRLSSHQLTLSQRPEARATLQALLGEPTTPIQSQHLIHGIFFDHIAAPTQPVPEHASPHTRRLPWLHVSELPDHFPELQHAHIIPKQLWLCHTNPSLVDRLYLADLPTLTTLGQQRCTLFLPTPHSQPTFLAPDTWPHTPREA</sequence>
<reference evidence="2" key="1">
    <citation type="journal article" date="2019" name="Int. J. Syst. Evol. Microbiol.">
        <title>The Global Catalogue of Microorganisms (GCM) 10K type strain sequencing project: providing services to taxonomists for standard genome sequencing and annotation.</title>
        <authorList>
            <consortium name="The Broad Institute Genomics Platform"/>
            <consortium name="The Broad Institute Genome Sequencing Center for Infectious Disease"/>
            <person name="Wu L."/>
            <person name="Ma J."/>
        </authorList>
    </citation>
    <scope>NUCLEOTIDE SEQUENCE [LARGE SCALE GENOMIC DNA]</scope>
    <source>
        <strain evidence="2">CCUG 57942</strain>
    </source>
</reference>
<evidence type="ECO:0000313" key="1">
    <source>
        <dbReference type="EMBL" id="MFD2159438.1"/>
    </source>
</evidence>
<name>A0ABW4ZBQ4_9BACT</name>
<evidence type="ECO:0000313" key="2">
    <source>
        <dbReference type="Proteomes" id="UP001597389"/>
    </source>
</evidence>
<dbReference type="RefSeq" id="WP_377086154.1">
    <property type="nucleotide sequence ID" value="NZ_JBHSJL010000014.1"/>
</dbReference>
<accession>A0ABW4ZBQ4</accession>
<gene>
    <name evidence="1" type="ORF">ACFSW8_11045</name>
</gene>
<organism evidence="1 2">
    <name type="scientific">Rubritalea tangerina</name>
    <dbReference type="NCBI Taxonomy" id="430798"/>
    <lineage>
        <taxon>Bacteria</taxon>
        <taxon>Pseudomonadati</taxon>
        <taxon>Verrucomicrobiota</taxon>
        <taxon>Verrucomicrobiia</taxon>
        <taxon>Verrucomicrobiales</taxon>
        <taxon>Rubritaleaceae</taxon>
        <taxon>Rubritalea</taxon>
    </lineage>
</organism>
<dbReference type="Proteomes" id="UP001597389">
    <property type="component" value="Unassembled WGS sequence"/>
</dbReference>
<comment type="caution">
    <text evidence="1">The sequence shown here is derived from an EMBL/GenBank/DDBJ whole genome shotgun (WGS) entry which is preliminary data.</text>
</comment>
<protein>
    <submittedName>
        <fullName evidence="1">DUF1853 family protein</fullName>
    </submittedName>
</protein>
<dbReference type="Pfam" id="PF08907">
    <property type="entry name" value="DUF1853"/>
    <property type="match status" value="1"/>
</dbReference>
<dbReference type="EMBL" id="JBHUJB010000046">
    <property type="protein sequence ID" value="MFD2159438.1"/>
    <property type="molecule type" value="Genomic_DNA"/>
</dbReference>
<dbReference type="InterPro" id="IPR015003">
    <property type="entry name" value="DUF1853"/>
</dbReference>